<evidence type="ECO:0000313" key="3">
    <source>
        <dbReference type="EMBL" id="MEF7614658.1"/>
    </source>
</evidence>
<proteinExistence type="predicted"/>
<dbReference type="PIRSF" id="PIRSF028205">
    <property type="entry name" value="UCP028205"/>
    <property type="match status" value="1"/>
</dbReference>
<gene>
    <name evidence="3" type="ORF">V4F39_12120</name>
</gene>
<protein>
    <submittedName>
        <fullName evidence="3">Outer membrane lipoprotein-sorting protein</fullName>
    </submittedName>
</protein>
<dbReference type="Gene3D" id="2.50.20.10">
    <property type="entry name" value="Lipoprotein localisation LolA/LolB/LppX"/>
    <property type="match status" value="1"/>
</dbReference>
<sequence>MRLAHAAPDPQELLRTSDAIRNPVNSFSLTSTLTEYRGGKRVDSSTLAIYSKPDKASGLYGTLIRFLAPARDQGKLMLKNGNELWFYDPANRAGIRISPEQRLLGQAANGDVATVNLARDYKAQLVGEEDTADGERKQRRCHKLLLDAAAPDVTYRRIEMWLDVADARPVKARFFADGDRLLKTAYYRRFQQELGAERPTEIVIIDGIDTGWVTVMRYSDYAWRDVPDAWMQRDYLPRFRPE</sequence>
<evidence type="ECO:0000313" key="4">
    <source>
        <dbReference type="Proteomes" id="UP001336250"/>
    </source>
</evidence>
<keyword evidence="1" id="KW-0732">Signal</keyword>
<dbReference type="SUPFAM" id="SSF89392">
    <property type="entry name" value="Prokaryotic lipoproteins and lipoprotein localization factors"/>
    <property type="match status" value="1"/>
</dbReference>
<dbReference type="EMBL" id="JAZIBG010000028">
    <property type="protein sequence ID" value="MEF7614658.1"/>
    <property type="molecule type" value="Genomic_DNA"/>
</dbReference>
<comment type="caution">
    <text evidence="3">The sequence shown here is derived from an EMBL/GenBank/DDBJ whole genome shotgun (WGS) entry which is preliminary data.</text>
</comment>
<organism evidence="3 4">
    <name type="scientific">Aquincola agrisoli</name>
    <dbReference type="NCBI Taxonomy" id="3119538"/>
    <lineage>
        <taxon>Bacteria</taxon>
        <taxon>Pseudomonadati</taxon>
        <taxon>Pseudomonadota</taxon>
        <taxon>Betaproteobacteria</taxon>
        <taxon>Burkholderiales</taxon>
        <taxon>Sphaerotilaceae</taxon>
        <taxon>Aquincola</taxon>
    </lineage>
</organism>
<dbReference type="InterPro" id="IPR011220">
    <property type="entry name" value="UCP028205"/>
</dbReference>
<dbReference type="Pfam" id="PF17131">
    <property type="entry name" value="LolA_like"/>
    <property type="match status" value="1"/>
</dbReference>
<evidence type="ECO:0000256" key="1">
    <source>
        <dbReference type="ARBA" id="ARBA00022729"/>
    </source>
</evidence>
<dbReference type="RefSeq" id="WP_332290543.1">
    <property type="nucleotide sequence ID" value="NZ_JAZIBG010000028.1"/>
</dbReference>
<keyword evidence="4" id="KW-1185">Reference proteome</keyword>
<reference evidence="3 4" key="1">
    <citation type="submission" date="2024-02" db="EMBL/GenBank/DDBJ databases">
        <title>Genome sequence of Aquincola sp. MAHUQ-54.</title>
        <authorList>
            <person name="Huq M.A."/>
        </authorList>
    </citation>
    <scope>NUCLEOTIDE SEQUENCE [LARGE SCALE GENOMIC DNA]</scope>
    <source>
        <strain evidence="3 4">MAHUQ-54</strain>
    </source>
</reference>
<dbReference type="InterPro" id="IPR029046">
    <property type="entry name" value="LolA/LolB/LppX"/>
</dbReference>
<dbReference type="AlphaFoldDB" id="A0AAW9QEP8"/>
<evidence type="ECO:0000259" key="2">
    <source>
        <dbReference type="Pfam" id="PF17131"/>
    </source>
</evidence>
<keyword evidence="3" id="KW-0449">Lipoprotein</keyword>
<name>A0AAW9QEP8_9BURK</name>
<dbReference type="InterPro" id="IPR033399">
    <property type="entry name" value="TP_0789-like"/>
</dbReference>
<dbReference type="Proteomes" id="UP001336250">
    <property type="component" value="Unassembled WGS sequence"/>
</dbReference>
<accession>A0AAW9QEP8</accession>
<dbReference type="CDD" id="cd16329">
    <property type="entry name" value="LolA_like"/>
    <property type="match status" value="1"/>
</dbReference>
<feature type="domain" description="Uncharacterized protein TP-0789" evidence="2">
    <location>
        <begin position="62"/>
        <end position="238"/>
    </location>
</feature>